<feature type="region of interest" description="Disordered" evidence="1">
    <location>
        <begin position="134"/>
        <end position="192"/>
    </location>
</feature>
<reference evidence="3 4" key="1">
    <citation type="submission" date="2024-04" db="EMBL/GenBank/DDBJ databases">
        <authorList>
            <person name="Waldvogel A.-M."/>
            <person name="Schoenle A."/>
        </authorList>
    </citation>
    <scope>NUCLEOTIDE SEQUENCE [LARGE SCALE GENOMIC DNA]</scope>
</reference>
<keyword evidence="4" id="KW-1185">Reference proteome</keyword>
<feature type="compositionally biased region" description="Polar residues" evidence="1">
    <location>
        <begin position="220"/>
        <end position="231"/>
    </location>
</feature>
<feature type="region of interest" description="Disordered" evidence="1">
    <location>
        <begin position="205"/>
        <end position="247"/>
    </location>
</feature>
<accession>A0AAV2J053</accession>
<dbReference type="PANTHER" id="PTHR14907:SF2">
    <property type="entry name" value="SUPPRESSOR APC DOMAIN-CONTAINING PROTEIN 2"/>
    <property type="match status" value="1"/>
</dbReference>
<dbReference type="Proteomes" id="UP001497482">
    <property type="component" value="Chromosome 1"/>
</dbReference>
<dbReference type="EMBL" id="OZ035823">
    <property type="protein sequence ID" value="CAL1569292.1"/>
    <property type="molecule type" value="Genomic_DNA"/>
</dbReference>
<feature type="compositionally biased region" description="Basic and acidic residues" evidence="1">
    <location>
        <begin position="153"/>
        <end position="166"/>
    </location>
</feature>
<sequence length="347" mass="37744">MSGVYVRTGPAKSRESEFCCTEGLPKAFLHSLRTLFDILDDSGRGYVHISEIESRWQGADTQDLPAGVLRCLRRVAPPHGCLSFERFVSGLRCSMLNPEYRAHHVKVQATVRPQPQHKAEGKVRPLGMSNLVNTQTRTQTRTGETCGPPPRYGAEKRPGRSVERAPEPNGDCGGGYRVDQNHVPRGGAAQPGGVRFIEGLDLESPRLLRPTGGVGKSGLPRSQSESATGLTGTRRHGRSRDAQRRHTISNGVDYGMVSHILTCPSHSSISLPIGRWLAPLTASPSPPPSWAPPTPVPAHVFSPSQTPALRRSSLFGFALVCYYFCFGVCGWRDLFLPHSSLPPSLSV</sequence>
<gene>
    <name evidence="3" type="ORF">KC01_LOCUS1751</name>
</gene>
<evidence type="ECO:0000256" key="1">
    <source>
        <dbReference type="SAM" id="MobiDB-lite"/>
    </source>
</evidence>
<name>A0AAV2J053_KNICA</name>
<evidence type="ECO:0000313" key="3">
    <source>
        <dbReference type="EMBL" id="CAL1569292.1"/>
    </source>
</evidence>
<evidence type="ECO:0000313" key="4">
    <source>
        <dbReference type="Proteomes" id="UP001497482"/>
    </source>
</evidence>
<organism evidence="3 4">
    <name type="scientific">Knipowitschia caucasica</name>
    <name type="common">Caucasian dwarf goby</name>
    <name type="synonym">Pomatoschistus caucasicus</name>
    <dbReference type="NCBI Taxonomy" id="637954"/>
    <lineage>
        <taxon>Eukaryota</taxon>
        <taxon>Metazoa</taxon>
        <taxon>Chordata</taxon>
        <taxon>Craniata</taxon>
        <taxon>Vertebrata</taxon>
        <taxon>Euteleostomi</taxon>
        <taxon>Actinopterygii</taxon>
        <taxon>Neopterygii</taxon>
        <taxon>Teleostei</taxon>
        <taxon>Neoteleostei</taxon>
        <taxon>Acanthomorphata</taxon>
        <taxon>Gobiaria</taxon>
        <taxon>Gobiiformes</taxon>
        <taxon>Gobioidei</taxon>
        <taxon>Gobiidae</taxon>
        <taxon>Gobiinae</taxon>
        <taxon>Knipowitschia</taxon>
    </lineage>
</organism>
<dbReference type="AlphaFoldDB" id="A0AAV2J053"/>
<evidence type="ECO:0000259" key="2">
    <source>
        <dbReference type="Pfam" id="PF25825"/>
    </source>
</evidence>
<feature type="domain" description="Suppressor APC" evidence="2">
    <location>
        <begin position="23"/>
        <end position="97"/>
    </location>
</feature>
<proteinExistence type="predicted"/>
<dbReference type="InterPro" id="IPR057953">
    <property type="entry name" value="SAPC2_N"/>
</dbReference>
<dbReference type="Pfam" id="PF25825">
    <property type="entry name" value="SAPC2_N"/>
    <property type="match status" value="1"/>
</dbReference>
<protein>
    <recommendedName>
        <fullName evidence="2">Suppressor APC domain-containing protein</fullName>
    </recommendedName>
</protein>
<dbReference type="InterPro" id="IPR026828">
    <property type="entry name" value="SAPC2_1/2"/>
</dbReference>
<dbReference type="PANTHER" id="PTHR14907">
    <property type="entry name" value="FI14130P"/>
    <property type="match status" value="1"/>
</dbReference>